<evidence type="ECO:0000256" key="1">
    <source>
        <dbReference type="ARBA" id="ARBA00005842"/>
    </source>
</evidence>
<evidence type="ECO:0000313" key="11">
    <source>
        <dbReference type="EMBL" id="KAK6937500.1"/>
    </source>
</evidence>
<reference evidence="11 12" key="1">
    <citation type="submission" date="2023-12" db="EMBL/GenBank/DDBJ databases">
        <title>A high-quality genome assembly for Dillenia turbinata (Dilleniales).</title>
        <authorList>
            <person name="Chanderbali A."/>
        </authorList>
    </citation>
    <scope>NUCLEOTIDE SEQUENCE [LARGE SCALE GENOMIC DNA]</scope>
    <source>
        <strain evidence="11">LSX21</strain>
        <tissue evidence="11">Leaf</tissue>
    </source>
</reference>
<comment type="caution">
    <text evidence="11">The sequence shown here is derived from an EMBL/GenBank/DDBJ whole genome shotgun (WGS) entry which is preliminary data.</text>
</comment>
<comment type="catalytic activity">
    <reaction evidence="8">
        <text>dimethylallyl diphosphate + ADP = N(6)-(dimethylallyl)adenosine 5'-diphosphate + diphosphate</text>
        <dbReference type="Rhea" id="RHEA:36327"/>
        <dbReference type="ChEBI" id="CHEBI:33019"/>
        <dbReference type="ChEBI" id="CHEBI:57623"/>
        <dbReference type="ChEBI" id="CHEBI:73533"/>
        <dbReference type="ChEBI" id="CHEBI:456216"/>
        <dbReference type="EC" id="2.5.1.112"/>
    </reaction>
</comment>
<proteinExistence type="inferred from homology"/>
<dbReference type="GO" id="GO:0005524">
    <property type="term" value="F:ATP binding"/>
    <property type="evidence" value="ECO:0007669"/>
    <property type="project" value="UniProtKB-KW"/>
</dbReference>
<organism evidence="11 12">
    <name type="scientific">Dillenia turbinata</name>
    <dbReference type="NCBI Taxonomy" id="194707"/>
    <lineage>
        <taxon>Eukaryota</taxon>
        <taxon>Viridiplantae</taxon>
        <taxon>Streptophyta</taxon>
        <taxon>Embryophyta</taxon>
        <taxon>Tracheophyta</taxon>
        <taxon>Spermatophyta</taxon>
        <taxon>Magnoliopsida</taxon>
        <taxon>eudicotyledons</taxon>
        <taxon>Gunneridae</taxon>
        <taxon>Pentapetalae</taxon>
        <taxon>Dilleniales</taxon>
        <taxon>Dilleniaceae</taxon>
        <taxon>Dillenia</taxon>
    </lineage>
</organism>
<evidence type="ECO:0000256" key="6">
    <source>
        <dbReference type="ARBA" id="ARBA00022946"/>
    </source>
</evidence>
<dbReference type="FunFam" id="1.10.287.890:FF:000002">
    <property type="entry name" value="Adenylate isopentenyltransferase 5, chloroplastic"/>
    <property type="match status" value="1"/>
</dbReference>
<comment type="similarity">
    <text evidence="1">Belongs to the IPP transferase family.</text>
</comment>
<evidence type="ECO:0000256" key="3">
    <source>
        <dbReference type="ARBA" id="ARBA00022712"/>
    </source>
</evidence>
<dbReference type="Proteomes" id="UP001370490">
    <property type="component" value="Unassembled WGS sequence"/>
</dbReference>
<gene>
    <name evidence="11" type="ORF">RJ641_031008</name>
</gene>
<dbReference type="Gene3D" id="3.40.50.300">
    <property type="entry name" value="P-loop containing nucleotide triphosphate hydrolases"/>
    <property type="match status" value="1"/>
</dbReference>
<dbReference type="GO" id="GO:0009691">
    <property type="term" value="P:cytokinin biosynthetic process"/>
    <property type="evidence" value="ECO:0007669"/>
    <property type="project" value="UniProtKB-KW"/>
</dbReference>
<dbReference type="AlphaFoldDB" id="A0AAN8ZKI8"/>
<evidence type="ECO:0000256" key="2">
    <source>
        <dbReference type="ARBA" id="ARBA00022679"/>
    </source>
</evidence>
<dbReference type="EC" id="2.5.1.112" evidence="10"/>
<dbReference type="GO" id="GO:0052381">
    <property type="term" value="F:tRNA dimethylallyltransferase activity"/>
    <property type="evidence" value="ECO:0007669"/>
    <property type="project" value="TreeGrafter"/>
</dbReference>
<evidence type="ECO:0000256" key="5">
    <source>
        <dbReference type="ARBA" id="ARBA00022840"/>
    </source>
</evidence>
<comment type="function">
    <text evidence="9">Involved in cytokinin biosynthesis. Catalyzes the transfer of an isopentenyl group from dimethylallyl diphosphate (DMAPP) to ATP and ADP.</text>
</comment>
<dbReference type="InterPro" id="IPR039657">
    <property type="entry name" value="Dimethylallyltransferase"/>
</dbReference>
<protein>
    <recommendedName>
        <fullName evidence="10">adenylate dimethylallyltransferase (ADP/ATP-dependent)</fullName>
        <ecNumber evidence="10">2.5.1.112</ecNumber>
    </recommendedName>
</protein>
<evidence type="ECO:0000256" key="7">
    <source>
        <dbReference type="ARBA" id="ARBA00051744"/>
    </source>
</evidence>
<dbReference type="Gene3D" id="1.10.287.890">
    <property type="entry name" value="Crystal structure of tRNA isopentenylpyrophosphate transferase (bh2366) domain"/>
    <property type="match status" value="1"/>
</dbReference>
<keyword evidence="4" id="KW-0547">Nucleotide-binding</keyword>
<dbReference type="GO" id="GO:0009824">
    <property type="term" value="F:AMP dimethylallyltransferase activity"/>
    <property type="evidence" value="ECO:0007669"/>
    <property type="project" value="UniProtKB-ARBA"/>
</dbReference>
<sequence>MVMSKQTQPFQDIPAGRLKMDIFSPIRPKEKVVVVMGATGTGKSRLSIDLATRFPAEIINSDKIQVYKGLNIVTNKVTEEECRGIPHHLLGIIDPDQEFTARNFCDMASLAIEQIVGRGQVPIIAGGSNSYIEALVDDYDASNFCFLWVDVSMPILHTFLADRVDKMVQSGMVEDALNFFDPSGNYSRGIRKATGVPEFDSYFRTRELVDEETQAKVLQQAIQEIKDNTCKLGCRQVEKIHRLRNIKGWKLHRLNATEVFRKRGKEADEAWEKLVVRPSAAIVNQFLHRPRVVSTSKVSSKATVAAIAPAIMAAATH</sequence>
<evidence type="ECO:0000256" key="4">
    <source>
        <dbReference type="ARBA" id="ARBA00022741"/>
    </source>
</evidence>
<keyword evidence="6" id="KW-0809">Transit peptide</keyword>
<dbReference type="Pfam" id="PF01715">
    <property type="entry name" value="IPPT"/>
    <property type="match status" value="2"/>
</dbReference>
<evidence type="ECO:0000313" key="12">
    <source>
        <dbReference type="Proteomes" id="UP001370490"/>
    </source>
</evidence>
<name>A0AAN8ZKI8_9MAGN</name>
<dbReference type="PANTHER" id="PTHR11088">
    <property type="entry name" value="TRNA DIMETHYLALLYLTRANSFERASE"/>
    <property type="match status" value="1"/>
</dbReference>
<keyword evidence="3" id="KW-0203">Cytokinin biosynthesis</keyword>
<dbReference type="GO" id="GO:0005739">
    <property type="term" value="C:mitochondrion"/>
    <property type="evidence" value="ECO:0007669"/>
    <property type="project" value="TreeGrafter"/>
</dbReference>
<dbReference type="SUPFAM" id="SSF52540">
    <property type="entry name" value="P-loop containing nucleoside triphosphate hydrolases"/>
    <property type="match status" value="1"/>
</dbReference>
<evidence type="ECO:0000256" key="10">
    <source>
        <dbReference type="ARBA" id="ARBA00066838"/>
    </source>
</evidence>
<evidence type="ECO:0000256" key="9">
    <source>
        <dbReference type="ARBA" id="ARBA00055191"/>
    </source>
</evidence>
<accession>A0AAN8ZKI8</accession>
<dbReference type="EMBL" id="JBAMMX010000006">
    <property type="protein sequence ID" value="KAK6937500.1"/>
    <property type="molecule type" value="Genomic_DNA"/>
</dbReference>
<comment type="catalytic activity">
    <reaction evidence="7">
        <text>dimethylallyl diphosphate + ATP = N(6)-(dimethylallyl)adenosine 5'-triphosphate + diphosphate</text>
        <dbReference type="Rhea" id="RHEA:36331"/>
        <dbReference type="ChEBI" id="CHEBI:30616"/>
        <dbReference type="ChEBI" id="CHEBI:33019"/>
        <dbReference type="ChEBI" id="CHEBI:57623"/>
        <dbReference type="ChEBI" id="CHEBI:73532"/>
        <dbReference type="EC" id="2.5.1.112"/>
    </reaction>
</comment>
<dbReference type="InterPro" id="IPR027417">
    <property type="entry name" value="P-loop_NTPase"/>
</dbReference>
<keyword evidence="5" id="KW-0067">ATP-binding</keyword>
<keyword evidence="2" id="KW-0808">Transferase</keyword>
<dbReference type="GO" id="GO:0052622">
    <property type="term" value="F:ATP/ADP dimethylallyltransferase activity"/>
    <property type="evidence" value="ECO:0007669"/>
    <property type="project" value="UniProtKB-EC"/>
</dbReference>
<dbReference type="PANTHER" id="PTHR11088:SF91">
    <property type="entry name" value="ADENYLATE ISOPENTENYLTRANSFERASE 3, CHLOROPLASTIC"/>
    <property type="match status" value="1"/>
</dbReference>
<dbReference type="GO" id="GO:0006400">
    <property type="term" value="P:tRNA modification"/>
    <property type="evidence" value="ECO:0007669"/>
    <property type="project" value="TreeGrafter"/>
</dbReference>
<evidence type="ECO:0000256" key="8">
    <source>
        <dbReference type="ARBA" id="ARBA00052386"/>
    </source>
</evidence>
<keyword evidence="12" id="KW-1185">Reference proteome</keyword>